<name>A0A918LJY5_9PSEU</name>
<accession>A0A918LJY5</accession>
<dbReference type="EMBL" id="BMRB01000009">
    <property type="protein sequence ID" value="GGS58093.1"/>
    <property type="molecule type" value="Genomic_DNA"/>
</dbReference>
<evidence type="ECO:0000313" key="4">
    <source>
        <dbReference type="EMBL" id="GGS58093.1"/>
    </source>
</evidence>
<dbReference type="PANTHER" id="PTHR32305">
    <property type="match status" value="1"/>
</dbReference>
<dbReference type="Pfam" id="PF22322">
    <property type="entry name" value="DUF6973"/>
    <property type="match status" value="1"/>
</dbReference>
<dbReference type="InterPro" id="IPR054246">
    <property type="entry name" value="DUF6973"/>
</dbReference>
<dbReference type="InterPro" id="IPR001202">
    <property type="entry name" value="WW_dom"/>
</dbReference>
<dbReference type="Pfam" id="PF05593">
    <property type="entry name" value="RHS_repeat"/>
    <property type="match status" value="1"/>
</dbReference>
<feature type="domain" description="WW" evidence="3">
    <location>
        <begin position="238"/>
        <end position="263"/>
    </location>
</feature>
<dbReference type="NCBIfam" id="TIGR03696">
    <property type="entry name" value="Rhs_assc_core"/>
    <property type="match status" value="1"/>
</dbReference>
<dbReference type="InterPro" id="IPR056823">
    <property type="entry name" value="TEN-like_YD-shell"/>
</dbReference>
<feature type="region of interest" description="Disordered" evidence="2">
    <location>
        <begin position="1859"/>
        <end position="1890"/>
    </location>
</feature>
<evidence type="ECO:0000313" key="5">
    <source>
        <dbReference type="Proteomes" id="UP000660680"/>
    </source>
</evidence>
<proteinExistence type="predicted"/>
<reference evidence="4" key="2">
    <citation type="submission" date="2020-09" db="EMBL/GenBank/DDBJ databases">
        <authorList>
            <person name="Sun Q."/>
            <person name="Ohkuma M."/>
        </authorList>
    </citation>
    <scope>NUCLEOTIDE SEQUENCE</scope>
    <source>
        <strain evidence="4">JCM 3276</strain>
    </source>
</reference>
<keyword evidence="1" id="KW-0677">Repeat</keyword>
<feature type="region of interest" description="Disordered" evidence="2">
    <location>
        <begin position="1395"/>
        <end position="1441"/>
    </location>
</feature>
<dbReference type="InterPro" id="IPR031325">
    <property type="entry name" value="RHS_repeat"/>
</dbReference>
<dbReference type="PANTHER" id="PTHR32305:SF17">
    <property type="entry name" value="TRNA NUCLEASE WAPA"/>
    <property type="match status" value="1"/>
</dbReference>
<dbReference type="InterPro" id="IPR006530">
    <property type="entry name" value="YD"/>
</dbReference>
<comment type="caution">
    <text evidence="4">The sequence shown here is derived from an EMBL/GenBank/DDBJ whole genome shotgun (WGS) entry which is preliminary data.</text>
</comment>
<dbReference type="InterPro" id="IPR022385">
    <property type="entry name" value="Rhs_assc_core"/>
</dbReference>
<dbReference type="NCBIfam" id="TIGR01643">
    <property type="entry name" value="YD_repeat_2x"/>
    <property type="match status" value="1"/>
</dbReference>
<dbReference type="Pfam" id="PF25023">
    <property type="entry name" value="TEN_YD-shell"/>
    <property type="match status" value="1"/>
</dbReference>
<dbReference type="InterPro" id="IPR050708">
    <property type="entry name" value="T6SS_VgrG/RHS"/>
</dbReference>
<gene>
    <name evidence="4" type="ORF">GCM10010171_61470</name>
</gene>
<evidence type="ECO:0000256" key="1">
    <source>
        <dbReference type="ARBA" id="ARBA00022737"/>
    </source>
</evidence>
<evidence type="ECO:0000256" key="2">
    <source>
        <dbReference type="SAM" id="MobiDB-lite"/>
    </source>
</evidence>
<sequence length="1904" mass="206674">MLAKRRSAFFSPVPTRVIARVLVPVLVFTAVSGLTATNALAASGPSIDIPSIPAVPGSPAVVAPRQQDQATANQLVGNQPAGLTAPDGGGAFTQTPLAASATWEVSPHTGDFTWTYPLRVPPVPGGQAPDLALTYNSATVDGRTSATNNQASWVGDGWQLSVGFIDRTYGACSTDDMGGTTPPPSGDLCYRSDNAISSSWGVLVKGGGTWKLKNDNGTRVDLIKKPALGNGDDDGEHWKITTVDGVQYFYGSRPTANSTWTVPVFGDDAGEPCHASTFADSSCSQAWRWNLDKVIDPHGNVIHYSYDKEMNSYGRNLEDAAVRYVRGGTLRKAEYGLREGQSGNALAIVDFETADRCVPGSDCTPDKPDNWPDVPWDDRCDTATCEDKHSPTFWSTKRLSKVITRAWSGSAYTAVDSWALDHQYPDPGDGEKAALWLKGVTHTGLVGGSLSLPPVTFEGKKMANRVESVDGVGPLNRYRVTAVVSEAGGITEVVYAAPNCVAGGSMPASPATNTLRCYPATWKKKDFAERSDHFHKYVVDTVRVSDRMATSADQIVRYEYLGGAAWHYDESEFTDPEDKTWDEFRGYGRVRVHRGLDEDISPISTVEHRYLRGMDGDKLPVGTRDVSVVDSENLAREDHDWLRGFEYETLTYLGQTETVLAKTISSPVWRGPTATRDHLKAYMVHIGKSESYTALTTGWRKTRTEYTYDEWGQKTSVDEHGDLATTTDDKCTRVHYARNSADWLMAFPYRSETVSVRCAADPVFPEDALSDSRAAFDGQAFGTPPIKGDVTKTQTLLERPAAGPVYQTTGTADYDAYGRAVTVADVHGTTTAVAYTPATGGPVTQVKSTGPLGAATLTLDPARGLTTKSRDLNGNTSEVKYDPLGRTVEVWLPNRPRSRYSATTRYTYDIRNDRPSSVTTASIGANGTYLVGSTIYDGNYRERQRQVATNGGRLLIDTHYDSQGRASVVTKPYLASGAVDGVLLNPSETDVPAATRNEYDGAGRLVAEVFLAAGQERWRTTTRHEGDRTHVIPPAGGTLSTSIVNAQGQTTELRHYKTSDLNGSYDKTTYTYDAAGNLTSTTNAAGDVWRWFHDLRGNTVRTEDPDKGVTTSTFGPTGLQETTTDARNVTLAYKYDALGRRTEVREDNPTGPLLQQLTYDTALFGKGQLAASTRFVGEHAYTTRVDSYTPLNKPSRTSVVIPEVEGVLSGTYTTDYTYTFDGQLSGQTLPGVPAVGLSGEAVTHTFDQYNRITATEAGSDTVVSATDYTSYGEVARLHLGVEGHRAWVTHVYEPDTRRPSRTVVDAEVPAPMQADINYTHDPSGRITSISDAVIGQPADRQCFEHDHVGRLTEAWTPAGSCSESRSAALLGGPAPYWHSYTYDAAGNRLTETRHATAGDTTRAYTYPPDSQPHTVRSVATTGPGGTTTDTFGYDARGNTTGRSLDGVDQTLEWDSESRLAKVTAGTESTGFIYTADGSRLLRKAPDGVTLYLDGQEVRLVAGTATVTVTRYYKHGERTVAMRVSGKLSWIASDHQATPHISIDVSSMSVVKRRQLPFGSPRGGAAPLLAGDRGFVGGVMDASTGLTHIGARQYDPEIGRFLSVDPLIDVKDPRQWNPYVYAANSPVTMSDPTGLAYACPDFSCRGQRGPNGPNVGPGPKETDIRAAQDQARNNQVFKKYQVAEDPRGMYAIMDAEPLVIAEWDALIEYACGERISIESFTGCGPVDTVQFFALAHNMKALKMQAFAVSERLYPDEYWVGGRRDAFRHMYWSATMALMYGTDFSFELGTAHEQRPGNSPLQESMDLYNNSLGRSMLLSAPYHDMALDEAFALLEVEIQAAVDGGEAKVIGPDFRLRDSNQVPRGYQYDEPGEAGALADTGRSSQPGVAPVDTPCVGSWHGHCFDR</sequence>
<evidence type="ECO:0000259" key="3">
    <source>
        <dbReference type="PROSITE" id="PS01159"/>
    </source>
</evidence>
<dbReference type="PROSITE" id="PS01159">
    <property type="entry name" value="WW_DOMAIN_1"/>
    <property type="match status" value="1"/>
</dbReference>
<keyword evidence="5" id="KW-1185">Reference proteome</keyword>
<dbReference type="Proteomes" id="UP000660680">
    <property type="component" value="Unassembled WGS sequence"/>
</dbReference>
<dbReference type="Gene3D" id="2.180.10.10">
    <property type="entry name" value="RHS repeat-associated core"/>
    <property type="match status" value="2"/>
</dbReference>
<organism evidence="4 5">
    <name type="scientific">Actinokineospora fastidiosa</name>
    <dbReference type="NCBI Taxonomy" id="1816"/>
    <lineage>
        <taxon>Bacteria</taxon>
        <taxon>Bacillati</taxon>
        <taxon>Actinomycetota</taxon>
        <taxon>Actinomycetes</taxon>
        <taxon>Pseudonocardiales</taxon>
        <taxon>Pseudonocardiaceae</taxon>
        <taxon>Actinokineospora</taxon>
    </lineage>
</organism>
<reference evidence="4" key="1">
    <citation type="journal article" date="2014" name="Int. J. Syst. Evol. Microbiol.">
        <title>Complete genome sequence of Corynebacterium casei LMG S-19264T (=DSM 44701T), isolated from a smear-ripened cheese.</title>
        <authorList>
            <consortium name="US DOE Joint Genome Institute (JGI-PGF)"/>
            <person name="Walter F."/>
            <person name="Albersmeier A."/>
            <person name="Kalinowski J."/>
            <person name="Ruckert C."/>
        </authorList>
    </citation>
    <scope>NUCLEOTIDE SEQUENCE</scope>
    <source>
        <strain evidence="4">JCM 3276</strain>
    </source>
</reference>
<protein>
    <submittedName>
        <fullName evidence="4">Type IV secretion protein Rhs</fullName>
    </submittedName>
</protein>